<sequence length="127" mass="14424">MSLQTRNLRQVTELPLSQISRPIPPVLDYTKIDTMLSTLNGVPMASSTCPNVDEITAGELPPIDVLLVRENGKDRYFAFGGCHRFQAYEKKSRDTGKEQMVRCKVLPCTRKQLRVYLGNSVDKFFQD</sequence>
<dbReference type="STRING" id="1382522.W6MMJ2"/>
<organism evidence="18 19">
    <name type="scientific">Kuraishia capsulata CBS 1993</name>
    <dbReference type="NCBI Taxonomy" id="1382522"/>
    <lineage>
        <taxon>Eukaryota</taxon>
        <taxon>Fungi</taxon>
        <taxon>Dikarya</taxon>
        <taxon>Ascomycota</taxon>
        <taxon>Saccharomycotina</taxon>
        <taxon>Pichiomycetes</taxon>
        <taxon>Pichiales</taxon>
        <taxon>Pichiaceae</taxon>
        <taxon>Kuraishia</taxon>
    </lineage>
</organism>
<evidence type="ECO:0000256" key="14">
    <source>
        <dbReference type="PIRNR" id="PIRNR017267"/>
    </source>
</evidence>
<evidence type="ECO:0000259" key="17">
    <source>
        <dbReference type="Pfam" id="PF02195"/>
    </source>
</evidence>
<evidence type="ECO:0000256" key="1">
    <source>
        <dbReference type="ARBA" id="ARBA00004123"/>
    </source>
</evidence>
<evidence type="ECO:0000256" key="5">
    <source>
        <dbReference type="ARBA" id="ARBA00022490"/>
    </source>
</evidence>
<dbReference type="RefSeq" id="XP_022459418.1">
    <property type="nucleotide sequence ID" value="XM_022601813.1"/>
</dbReference>
<evidence type="ECO:0000256" key="3">
    <source>
        <dbReference type="ARBA" id="ARBA00009609"/>
    </source>
</evidence>
<feature type="binding site" evidence="15">
    <location>
        <begin position="81"/>
        <end position="84"/>
    </location>
    <ligand>
        <name>ATP</name>
        <dbReference type="ChEBI" id="CHEBI:30616"/>
    </ligand>
</feature>
<comment type="catalytic activity">
    <reaction evidence="12 14">
        <text>S-hydroxy-S-oxy-L-cysteinyl-[peroxiredoxin] + [protein]-dithiol + ATP = S-hydroxy-L-cysteinyl-[peroxiredoxin] + [protein]-disulfide + ADP + phosphate</text>
        <dbReference type="Rhea" id="RHEA:17545"/>
        <dbReference type="Rhea" id="RHEA-COMP:10593"/>
        <dbReference type="Rhea" id="RHEA-COMP:10594"/>
        <dbReference type="Rhea" id="RHEA-COMP:13681"/>
        <dbReference type="Rhea" id="RHEA-COMP:17976"/>
        <dbReference type="ChEBI" id="CHEBI:29950"/>
        <dbReference type="ChEBI" id="CHEBI:30616"/>
        <dbReference type="ChEBI" id="CHEBI:43474"/>
        <dbReference type="ChEBI" id="CHEBI:50058"/>
        <dbReference type="ChEBI" id="CHEBI:61973"/>
        <dbReference type="ChEBI" id="CHEBI:61974"/>
        <dbReference type="ChEBI" id="CHEBI:456216"/>
        <dbReference type="EC" id="1.8.98.2"/>
    </reaction>
</comment>
<evidence type="ECO:0000256" key="7">
    <source>
        <dbReference type="ARBA" id="ARBA00022840"/>
    </source>
</evidence>
<dbReference type="GO" id="GO:0034599">
    <property type="term" value="P:cellular response to oxidative stress"/>
    <property type="evidence" value="ECO:0007669"/>
    <property type="project" value="EnsemblFungi"/>
</dbReference>
<evidence type="ECO:0000256" key="16">
    <source>
        <dbReference type="PIRSR" id="PIRSR017267-2"/>
    </source>
</evidence>
<keyword evidence="8 14" id="KW-0049">Antioxidant</keyword>
<name>W6MMJ2_9ASCO</name>
<evidence type="ECO:0000256" key="8">
    <source>
        <dbReference type="ARBA" id="ARBA00022862"/>
    </source>
</evidence>
<feature type="disulfide bond" description="Interchain" evidence="16">
    <location>
        <position position="82"/>
    </location>
</feature>
<evidence type="ECO:0000256" key="11">
    <source>
        <dbReference type="ARBA" id="ARBA00023242"/>
    </source>
</evidence>
<dbReference type="PIRSF" id="PIRSF017267">
    <property type="entry name" value="Sulfiredoxin"/>
    <property type="match status" value="1"/>
</dbReference>
<dbReference type="GO" id="GO:0005634">
    <property type="term" value="C:nucleus"/>
    <property type="evidence" value="ECO:0007669"/>
    <property type="project" value="UniProtKB-SubCell"/>
</dbReference>
<dbReference type="GO" id="GO:0005737">
    <property type="term" value="C:cytoplasm"/>
    <property type="evidence" value="ECO:0007669"/>
    <property type="project" value="UniProtKB-SubCell"/>
</dbReference>
<keyword evidence="6 14" id="KW-0547">Nucleotide-binding</keyword>
<dbReference type="CDD" id="cd16395">
    <property type="entry name" value="Srx"/>
    <property type="match status" value="1"/>
</dbReference>
<keyword evidence="19" id="KW-1185">Reference proteome</keyword>
<feature type="domain" description="ParB-like N-terminal" evidence="17">
    <location>
        <begin position="10"/>
        <end position="120"/>
    </location>
</feature>
<keyword evidence="11" id="KW-0539">Nucleus</keyword>
<dbReference type="EMBL" id="HG793128">
    <property type="protein sequence ID" value="CDK27423.1"/>
    <property type="molecule type" value="Genomic_DNA"/>
</dbReference>
<evidence type="ECO:0000256" key="4">
    <source>
        <dbReference type="ARBA" id="ARBA00013055"/>
    </source>
</evidence>
<dbReference type="AlphaFoldDB" id="W6MMJ2"/>
<evidence type="ECO:0000256" key="10">
    <source>
        <dbReference type="ARBA" id="ARBA00023157"/>
    </source>
</evidence>
<evidence type="ECO:0000256" key="13">
    <source>
        <dbReference type="ARBA" id="ARBA00070917"/>
    </source>
</evidence>
<evidence type="ECO:0000313" key="19">
    <source>
        <dbReference type="Proteomes" id="UP000019384"/>
    </source>
</evidence>
<dbReference type="SUPFAM" id="SSF110849">
    <property type="entry name" value="ParB/Sulfiredoxin"/>
    <property type="match status" value="1"/>
</dbReference>
<evidence type="ECO:0000256" key="9">
    <source>
        <dbReference type="ARBA" id="ARBA00023002"/>
    </source>
</evidence>
<evidence type="ECO:0000256" key="15">
    <source>
        <dbReference type="PIRSR" id="PIRSR017267-1"/>
    </source>
</evidence>
<keyword evidence="5" id="KW-0963">Cytoplasm</keyword>
<reference evidence="18" key="1">
    <citation type="submission" date="2013-12" db="EMBL/GenBank/DDBJ databases">
        <authorList>
            <person name="Genoscope - CEA"/>
        </authorList>
    </citation>
    <scope>NUCLEOTIDE SEQUENCE</scope>
    <source>
        <strain evidence="18">CBS 1993</strain>
    </source>
</reference>
<reference evidence="18" key="2">
    <citation type="submission" date="2014-02" db="EMBL/GenBank/DDBJ databases">
        <title>Complete DNA sequence of /Kuraishia capsulata/ illustrates novel genomic features among budding yeasts (/Saccharomycotina/).</title>
        <authorList>
            <person name="Morales L."/>
            <person name="Noel B."/>
            <person name="Porcel B."/>
            <person name="Marcet-Houben M."/>
            <person name="Hullo M-F."/>
            <person name="Sacerdot C."/>
            <person name="Tekaia F."/>
            <person name="Leh-Louis V."/>
            <person name="Despons L."/>
            <person name="Khanna V."/>
            <person name="Aury J-M."/>
            <person name="Barbe V."/>
            <person name="Couloux A."/>
            <person name="Labadie K."/>
            <person name="Pelletier E."/>
            <person name="Souciet J-L."/>
            <person name="Boekhout T."/>
            <person name="Gabaldon T."/>
            <person name="Wincker P."/>
            <person name="Dujon B."/>
        </authorList>
    </citation>
    <scope>NUCLEOTIDE SEQUENCE</scope>
    <source>
        <strain evidence="18">CBS 1993</strain>
    </source>
</reference>
<evidence type="ECO:0000256" key="6">
    <source>
        <dbReference type="ARBA" id="ARBA00022741"/>
    </source>
</evidence>
<dbReference type="PANTHER" id="PTHR21348:SF2">
    <property type="entry name" value="SULFIREDOXIN-1"/>
    <property type="match status" value="1"/>
</dbReference>
<dbReference type="EC" id="1.8.98.2" evidence="4 14"/>
<protein>
    <recommendedName>
        <fullName evidence="13 14">Sulfiredoxin</fullName>
        <ecNumber evidence="4 14">1.8.98.2</ecNumber>
    </recommendedName>
</protein>
<dbReference type="Proteomes" id="UP000019384">
    <property type="component" value="Unassembled WGS sequence"/>
</dbReference>
<dbReference type="InterPro" id="IPR003115">
    <property type="entry name" value="ParB_N"/>
</dbReference>
<dbReference type="GO" id="GO:0005524">
    <property type="term" value="F:ATP binding"/>
    <property type="evidence" value="ECO:0007669"/>
    <property type="project" value="UniProtKB-KW"/>
</dbReference>
<evidence type="ECO:0000256" key="2">
    <source>
        <dbReference type="ARBA" id="ARBA00004496"/>
    </source>
</evidence>
<dbReference type="PANTHER" id="PTHR21348">
    <property type="match status" value="1"/>
</dbReference>
<dbReference type="HOGENOM" id="CLU_124532_1_1_1"/>
<dbReference type="GeneID" id="34520806"/>
<evidence type="ECO:0000256" key="12">
    <source>
        <dbReference type="ARBA" id="ARBA00047514"/>
    </source>
</evidence>
<keyword evidence="7 14" id="KW-0067">ATP-binding</keyword>
<accession>W6MMJ2</accession>
<comment type="subcellular location">
    <subcellularLocation>
        <location evidence="2">Cytoplasm</location>
    </subcellularLocation>
    <subcellularLocation>
        <location evidence="1">Nucleus</location>
    </subcellularLocation>
</comment>
<comment type="similarity">
    <text evidence="3 14">Belongs to the sulfiredoxin family.</text>
</comment>
<keyword evidence="9 14" id="KW-0560">Oxidoreductase</keyword>
<dbReference type="GO" id="GO:0032272">
    <property type="term" value="P:negative regulation of protein polymerization"/>
    <property type="evidence" value="ECO:0007669"/>
    <property type="project" value="EnsemblFungi"/>
</dbReference>
<gene>
    <name evidence="18" type="ORF">KUCA_T00003401001</name>
</gene>
<evidence type="ECO:0000313" key="18">
    <source>
        <dbReference type="EMBL" id="CDK27423.1"/>
    </source>
</evidence>
<dbReference type="FunFam" id="3.90.1530.10:FF:000005">
    <property type="entry name" value="Sulfiredoxin"/>
    <property type="match status" value="1"/>
</dbReference>
<dbReference type="GO" id="GO:0032542">
    <property type="term" value="F:sulfiredoxin activity"/>
    <property type="evidence" value="ECO:0007669"/>
    <property type="project" value="UniProtKB-EC"/>
</dbReference>
<dbReference type="InterPro" id="IPR036086">
    <property type="entry name" value="ParB/Sulfiredoxin_sf"/>
</dbReference>
<dbReference type="OrthoDB" id="10023328at2759"/>
<dbReference type="InterPro" id="IPR016692">
    <property type="entry name" value="Sulfiredoxin"/>
</dbReference>
<proteinExistence type="inferred from homology"/>
<dbReference type="Pfam" id="PF02195">
    <property type="entry name" value="ParB_N"/>
    <property type="match status" value="1"/>
</dbReference>
<keyword evidence="10 16" id="KW-1015">Disulfide bond</keyword>
<dbReference type="Gene3D" id="3.90.1530.10">
    <property type="entry name" value="Conserved hypothetical protein from pyrococcus furiosus pfu- 392566-001, ParB domain"/>
    <property type="match status" value="1"/>
</dbReference>